<feature type="non-terminal residue" evidence="2">
    <location>
        <position position="682"/>
    </location>
</feature>
<dbReference type="InterPro" id="IPR011050">
    <property type="entry name" value="Pectin_lyase_fold/virulence"/>
</dbReference>
<feature type="domain" description="Right handed beta helix" evidence="1">
    <location>
        <begin position="269"/>
        <end position="402"/>
    </location>
</feature>
<dbReference type="Proteomes" id="UP000548119">
    <property type="component" value="Unassembled WGS sequence"/>
</dbReference>
<proteinExistence type="predicted"/>
<protein>
    <recommendedName>
        <fullName evidence="1">Right handed beta helix domain-containing protein</fullName>
    </recommendedName>
</protein>
<dbReference type="EMBL" id="JACJIR010000026">
    <property type="protein sequence ID" value="MBA9083545.1"/>
    <property type="molecule type" value="Genomic_DNA"/>
</dbReference>
<feature type="domain" description="Right handed beta helix" evidence="1">
    <location>
        <begin position="465"/>
        <end position="609"/>
    </location>
</feature>
<reference evidence="2 3" key="1">
    <citation type="submission" date="2020-08" db="EMBL/GenBank/DDBJ databases">
        <title>Genomic Encyclopedia of Type Strains, Phase IV (KMG-IV): sequencing the most valuable type-strain genomes for metagenomic binning, comparative biology and taxonomic classification.</title>
        <authorList>
            <person name="Goeker M."/>
        </authorList>
    </citation>
    <scope>NUCLEOTIDE SEQUENCE [LARGE SCALE GENOMIC DNA]</scope>
    <source>
        <strain evidence="2 3">DSM 21431</strain>
    </source>
</reference>
<organism evidence="2 3">
    <name type="scientific">Bartonella chomelii</name>
    <dbReference type="NCBI Taxonomy" id="236402"/>
    <lineage>
        <taxon>Bacteria</taxon>
        <taxon>Pseudomonadati</taxon>
        <taxon>Pseudomonadota</taxon>
        <taxon>Alphaproteobacteria</taxon>
        <taxon>Hyphomicrobiales</taxon>
        <taxon>Bartonellaceae</taxon>
        <taxon>Bartonella</taxon>
    </lineage>
</organism>
<dbReference type="Gene3D" id="2.160.20.20">
    <property type="match status" value="2"/>
</dbReference>
<dbReference type="InterPro" id="IPR039448">
    <property type="entry name" value="Beta_helix"/>
</dbReference>
<accession>A0ABR6E4Q1</accession>
<sequence>MNVTGGKAELMDVRISEFETGVRVTSGKFEMTKGMITVRGSVGSSGVEVRGGTAELMGNATIMVTGSGTMGVKVEKGEFKMTKGMITGSGGYGVSMTGGNVTLDGGVKITGFETGVKVTKGEFKMTGGEITGGGRDGYGVSMTGGTVTLEEVTVTGKGSGGGSMGVVKVQKGTFKMTGGMITVTGNGQGVYVMDGGSVVTLDGVKITGSGSYGVMGTRGTFKMTGGSITGFTTGVNVVDNLTMIGGSITGNGKGQGVTGSGRMRLEGGVTITGFETGVNAEGSESLTIRGGTITGLGSGTGVTGSGRMVLERVKISQFATGVKVEKGKSLMMTGGEIEGNGSGTGVNVMDGGDKGEVMLNGGVRITGFETGVSAEGSESLTMKDVTITGNGRGGYGVTGSGTVRLERVTISKVGMGVRVEKGKSLMMTGGSVTEFTEKGVYVGSGVTSAELTGTRITGKGSGSTGVYAVGGENLVMRLDDVTVEGVQMGVYVKRGKSLTIRGGTITGLGRGGYGVSMTDGNVTLENVTVSQFATGVNAGSGSLTMTGGSITGNGKGGYGVTGGNVTLNGGVKISKVGMGVMAGESLTMKDVTITGLGGGGSYGVTGGGTVRLDGGVEISGFTTGVKAEGRTLIMKDGSVTEFTEKGVDVGSGVESAELTRTVITGQDKGVGVYAVGGENLVM</sequence>
<evidence type="ECO:0000313" key="3">
    <source>
        <dbReference type="Proteomes" id="UP000548119"/>
    </source>
</evidence>
<gene>
    <name evidence="2" type="ORF">GGR10_001417</name>
</gene>
<dbReference type="SUPFAM" id="SSF51126">
    <property type="entry name" value="Pectin lyase-like"/>
    <property type="match status" value="2"/>
</dbReference>
<dbReference type="SMART" id="SM00710">
    <property type="entry name" value="PbH1"/>
    <property type="match status" value="16"/>
</dbReference>
<dbReference type="Pfam" id="PF13229">
    <property type="entry name" value="Beta_helix"/>
    <property type="match status" value="2"/>
</dbReference>
<name>A0ABR6E4Q1_9HYPH</name>
<comment type="caution">
    <text evidence="2">The sequence shown here is derived from an EMBL/GenBank/DDBJ whole genome shotgun (WGS) entry which is preliminary data.</text>
</comment>
<evidence type="ECO:0000259" key="1">
    <source>
        <dbReference type="Pfam" id="PF13229"/>
    </source>
</evidence>
<dbReference type="InterPro" id="IPR006626">
    <property type="entry name" value="PbH1"/>
</dbReference>
<keyword evidence="3" id="KW-1185">Reference proteome</keyword>
<dbReference type="InterPro" id="IPR012332">
    <property type="entry name" value="Autotransporter_pectin_lyase_C"/>
</dbReference>
<evidence type="ECO:0000313" key="2">
    <source>
        <dbReference type="EMBL" id="MBA9083545.1"/>
    </source>
</evidence>